<keyword evidence="5" id="KW-0694">RNA-binding</keyword>
<evidence type="ECO:0000256" key="5">
    <source>
        <dbReference type="HAMAP-Rule" id="MF_00305"/>
    </source>
</evidence>
<dbReference type="AlphaFoldDB" id="A0A7J3X986"/>
<name>A0A7J3X986_THEPE</name>
<keyword evidence="2 5" id="KW-0963">Cytoplasm</keyword>
<dbReference type="GO" id="GO:0048500">
    <property type="term" value="C:signal recognition particle"/>
    <property type="evidence" value="ECO:0007669"/>
    <property type="project" value="UniProtKB-UniRule"/>
</dbReference>
<dbReference type="PANTHER" id="PTHR17453">
    <property type="entry name" value="SIGNAL RECOGNITION PARTICLE 19 KD PROTEIN"/>
    <property type="match status" value="1"/>
</dbReference>
<dbReference type="SUPFAM" id="SSF69695">
    <property type="entry name" value="SRP19"/>
    <property type="match status" value="1"/>
</dbReference>
<comment type="subunit">
    <text evidence="5">Part of the signal recognition particle protein translocation system, which is composed of SRP and FtsY. Archaeal SRP consists of a 7S RNA molecule of 300 nucleotides and two protein subunits: SRP54 and SRP19.</text>
</comment>
<keyword evidence="4 5" id="KW-0687">Ribonucleoprotein</keyword>
<dbReference type="EMBL" id="DRZM01000231">
    <property type="protein sequence ID" value="HHP05724.1"/>
    <property type="molecule type" value="Genomic_DNA"/>
</dbReference>
<evidence type="ECO:0000256" key="1">
    <source>
        <dbReference type="ARBA" id="ARBA00004496"/>
    </source>
</evidence>
<evidence type="ECO:0000256" key="4">
    <source>
        <dbReference type="ARBA" id="ARBA00023274"/>
    </source>
</evidence>
<evidence type="ECO:0000256" key="3">
    <source>
        <dbReference type="ARBA" id="ARBA00023135"/>
    </source>
</evidence>
<comment type="subcellular location">
    <subcellularLocation>
        <location evidence="1 5">Cytoplasm</location>
    </subcellularLocation>
</comment>
<protein>
    <recommendedName>
        <fullName evidence="5">Signal recognition particle 19 kDa protein</fullName>
        <shortName evidence="5">SRP19</shortName>
    </recommendedName>
</protein>
<organism evidence="6">
    <name type="scientific">Thermofilum pendens</name>
    <dbReference type="NCBI Taxonomy" id="2269"/>
    <lineage>
        <taxon>Archaea</taxon>
        <taxon>Thermoproteota</taxon>
        <taxon>Thermoprotei</taxon>
        <taxon>Thermofilales</taxon>
        <taxon>Thermofilaceae</taxon>
        <taxon>Thermofilum</taxon>
    </lineage>
</organism>
<gene>
    <name evidence="5" type="primary">srp19</name>
    <name evidence="6" type="ORF">ENM88_08295</name>
</gene>
<comment type="caution">
    <text evidence="6">The sequence shown here is derived from an EMBL/GenBank/DDBJ whole genome shotgun (WGS) entry which is preliminary data.</text>
</comment>
<keyword evidence="3 5" id="KW-0733">Signal recognition particle</keyword>
<accession>A0A7J3X986</accession>
<dbReference type="InterPro" id="IPR002778">
    <property type="entry name" value="Signal_recog_particle_SRP19"/>
</dbReference>
<evidence type="ECO:0000313" key="6">
    <source>
        <dbReference type="EMBL" id="HHP05724.1"/>
    </source>
</evidence>
<sequence length="104" mass="11913">MDFLRRKDGYVIWPAYFDATHPRSKGRKVPLRLAVEKPSLGELVEAARAAGYAQVVVEEQAKYPAYWYEQPGRIVVKAGEKKSEVVKRIARALVELRKTRKAKK</sequence>
<reference evidence="6" key="1">
    <citation type="journal article" date="2020" name="mSystems">
        <title>Genome- and Community-Level Interaction Insights into Carbon Utilization and Element Cycling Functions of Hydrothermarchaeota in Hydrothermal Sediment.</title>
        <authorList>
            <person name="Zhou Z."/>
            <person name="Liu Y."/>
            <person name="Xu W."/>
            <person name="Pan J."/>
            <person name="Luo Z.H."/>
            <person name="Li M."/>
        </authorList>
    </citation>
    <scope>NUCLEOTIDE SEQUENCE [LARGE SCALE GENOMIC DNA]</scope>
    <source>
        <strain evidence="6">SpSt-1125</strain>
    </source>
</reference>
<proteinExistence type="inferred from homology"/>
<evidence type="ECO:0000256" key="2">
    <source>
        <dbReference type="ARBA" id="ARBA00022490"/>
    </source>
</evidence>
<dbReference type="InterPro" id="IPR022938">
    <property type="entry name" value="SRP19_arc-type"/>
</dbReference>
<dbReference type="GO" id="GO:0006617">
    <property type="term" value="P:SRP-dependent cotranslational protein targeting to membrane, signal sequence recognition"/>
    <property type="evidence" value="ECO:0007669"/>
    <property type="project" value="TreeGrafter"/>
</dbReference>
<dbReference type="PANTHER" id="PTHR17453:SF0">
    <property type="entry name" value="SIGNAL RECOGNITION PARTICLE 19 KDA PROTEIN"/>
    <property type="match status" value="1"/>
</dbReference>
<dbReference type="GO" id="GO:0008312">
    <property type="term" value="F:7S RNA binding"/>
    <property type="evidence" value="ECO:0007669"/>
    <property type="project" value="UniProtKB-UniRule"/>
</dbReference>
<dbReference type="HAMAP" id="MF_00305">
    <property type="entry name" value="SRP19"/>
    <property type="match status" value="1"/>
</dbReference>
<comment type="function">
    <text evidence="5">Involved in targeting and insertion of nascent membrane proteins into the cytoplasmic membrane. Binds directly to 7S RNA and mediates binding of the 54 kDa subunit of the SRP.</text>
</comment>
<dbReference type="Gene3D" id="3.30.56.30">
    <property type="entry name" value="Signal recognition particle, SRP19-like subunit"/>
    <property type="match status" value="1"/>
</dbReference>
<dbReference type="Pfam" id="PF01922">
    <property type="entry name" value="SRP19"/>
    <property type="match status" value="1"/>
</dbReference>
<dbReference type="InterPro" id="IPR036521">
    <property type="entry name" value="SRP19-like_sf"/>
</dbReference>
<comment type="similarity">
    <text evidence="5">Belongs to the SRP19 family.</text>
</comment>